<dbReference type="GO" id="GO:0006325">
    <property type="term" value="P:chromatin organization"/>
    <property type="evidence" value="ECO:0007669"/>
    <property type="project" value="UniProtKB-KW"/>
</dbReference>
<dbReference type="Gene3D" id="3.30.40.10">
    <property type="entry name" value="Zinc/RING finger domain, C3HC4 (zinc finger)"/>
    <property type="match status" value="1"/>
</dbReference>
<dbReference type="Pfam" id="PF00097">
    <property type="entry name" value="zf-C3HC4"/>
    <property type="match status" value="1"/>
</dbReference>
<evidence type="ECO:0000256" key="6">
    <source>
        <dbReference type="ARBA" id="ARBA00022723"/>
    </source>
</evidence>
<accession>A0A9W8EF41</accession>
<dbReference type="GO" id="GO:0008270">
    <property type="term" value="F:zinc ion binding"/>
    <property type="evidence" value="ECO:0007669"/>
    <property type="project" value="UniProtKB-KW"/>
</dbReference>
<keyword evidence="12 14" id="KW-0539">Nucleus</keyword>
<dbReference type="AlphaFoldDB" id="A0A9W8EF41"/>
<feature type="region of interest" description="Disordered" evidence="16">
    <location>
        <begin position="1"/>
        <end position="42"/>
    </location>
</feature>
<dbReference type="InterPro" id="IPR018957">
    <property type="entry name" value="Znf_C3HC4_RING-type"/>
</dbReference>
<evidence type="ECO:0000256" key="12">
    <source>
        <dbReference type="ARBA" id="ARBA00023242"/>
    </source>
</evidence>
<evidence type="ECO:0000256" key="10">
    <source>
        <dbReference type="ARBA" id="ARBA00022853"/>
    </source>
</evidence>
<dbReference type="PANTHER" id="PTHR23163">
    <property type="entry name" value="RING FINGER PROTEIN-RELATED"/>
    <property type="match status" value="1"/>
</dbReference>
<comment type="caution">
    <text evidence="18">The sequence shown here is derived from an EMBL/GenBank/DDBJ whole genome shotgun (WGS) entry which is preliminary data.</text>
</comment>
<proteinExistence type="inferred from homology"/>
<dbReference type="InterPro" id="IPR017907">
    <property type="entry name" value="Znf_RING_CS"/>
</dbReference>
<dbReference type="Proteomes" id="UP001151582">
    <property type="component" value="Unassembled WGS sequence"/>
</dbReference>
<feature type="coiled-coil region" evidence="15">
    <location>
        <begin position="670"/>
        <end position="743"/>
    </location>
</feature>
<dbReference type="SUPFAM" id="SSF57850">
    <property type="entry name" value="RING/U-box"/>
    <property type="match status" value="1"/>
</dbReference>
<feature type="coiled-coil region" evidence="15">
    <location>
        <begin position="57"/>
        <end position="91"/>
    </location>
</feature>
<evidence type="ECO:0000259" key="17">
    <source>
        <dbReference type="PROSITE" id="PS50089"/>
    </source>
</evidence>
<evidence type="ECO:0000256" key="14">
    <source>
        <dbReference type="RuleBase" id="RU365038"/>
    </source>
</evidence>
<dbReference type="GO" id="GO:0033503">
    <property type="term" value="C:HULC complex"/>
    <property type="evidence" value="ECO:0007669"/>
    <property type="project" value="TreeGrafter"/>
</dbReference>
<feature type="coiled-coil region" evidence="15">
    <location>
        <begin position="484"/>
        <end position="585"/>
    </location>
</feature>
<evidence type="ECO:0000256" key="15">
    <source>
        <dbReference type="SAM" id="Coils"/>
    </source>
</evidence>
<dbReference type="GO" id="GO:0005634">
    <property type="term" value="C:nucleus"/>
    <property type="evidence" value="ECO:0007669"/>
    <property type="project" value="UniProtKB-SubCell"/>
</dbReference>
<comment type="similarity">
    <text evidence="4 14">Belongs to the BRE1 family.</text>
</comment>
<dbReference type="GO" id="GO:0016567">
    <property type="term" value="P:protein ubiquitination"/>
    <property type="evidence" value="ECO:0007669"/>
    <property type="project" value="UniProtKB-UniRule"/>
</dbReference>
<dbReference type="PANTHER" id="PTHR23163:SF0">
    <property type="entry name" value="E3 UBIQUITIN-PROTEIN LIGASE BRE1"/>
    <property type="match status" value="1"/>
</dbReference>
<comment type="catalytic activity">
    <reaction evidence="1 14">
        <text>S-ubiquitinyl-[E2 ubiquitin-conjugating enzyme]-L-cysteine + [acceptor protein]-L-lysine = [E2 ubiquitin-conjugating enzyme]-L-cysteine + N(6)-ubiquitinyl-[acceptor protein]-L-lysine.</text>
        <dbReference type="EC" id="2.3.2.27"/>
    </reaction>
</comment>
<keyword evidence="8 14" id="KW-0833">Ubl conjugation pathway</keyword>
<keyword evidence="11 14" id="KW-0175">Coiled coil</keyword>
<name>A0A9W8EF41_9FUNG</name>
<evidence type="ECO:0000256" key="9">
    <source>
        <dbReference type="ARBA" id="ARBA00022833"/>
    </source>
</evidence>
<comment type="subcellular location">
    <subcellularLocation>
        <location evidence="2 14">Nucleus</location>
    </subcellularLocation>
</comment>
<dbReference type="EMBL" id="JANBQB010000057">
    <property type="protein sequence ID" value="KAJ1983389.1"/>
    <property type="molecule type" value="Genomic_DNA"/>
</dbReference>
<evidence type="ECO:0000256" key="11">
    <source>
        <dbReference type="ARBA" id="ARBA00023054"/>
    </source>
</evidence>
<evidence type="ECO:0000256" key="3">
    <source>
        <dbReference type="ARBA" id="ARBA00004906"/>
    </source>
</evidence>
<keyword evidence="10 14" id="KW-0156">Chromatin regulator</keyword>
<dbReference type="Pfam" id="PF08647">
    <property type="entry name" value="BRE1"/>
    <property type="match status" value="1"/>
</dbReference>
<evidence type="ECO:0000313" key="19">
    <source>
        <dbReference type="Proteomes" id="UP001151582"/>
    </source>
</evidence>
<comment type="pathway">
    <text evidence="3 14">Protein modification; protein ubiquitination.</text>
</comment>
<dbReference type="InterPro" id="IPR013956">
    <property type="entry name" value="E3_ubiquit_lig_Bre1"/>
</dbReference>
<reference evidence="18" key="1">
    <citation type="submission" date="2022-07" db="EMBL/GenBank/DDBJ databases">
        <title>Phylogenomic reconstructions and comparative analyses of Kickxellomycotina fungi.</title>
        <authorList>
            <person name="Reynolds N.K."/>
            <person name="Stajich J.E."/>
            <person name="Barry K."/>
            <person name="Grigoriev I.V."/>
            <person name="Crous P."/>
            <person name="Smith M.E."/>
        </authorList>
    </citation>
    <scope>NUCLEOTIDE SEQUENCE</scope>
    <source>
        <strain evidence="18">RSA 567</strain>
    </source>
</reference>
<feature type="domain" description="RING-type" evidence="17">
    <location>
        <begin position="786"/>
        <end position="824"/>
    </location>
</feature>
<dbReference type="InterPro" id="IPR001841">
    <property type="entry name" value="Znf_RING"/>
</dbReference>
<sequence length="838" mass="94909">MTDRKRSSDDTGVMSTPMAVDQPPPLKKRVSSHPLASDPADDDYNPWAPDFIQQFQKEALFRRMRAFQRSNEALESQVAALERDQTTHLEQITWLCSVWEQLLTDIERIAAVLGVESLGPDESPSFTDLVTTLLTVKQAVAGTPCIPDSSSHLLDRSKALIQHLLNGITRTIAYRNSLSASDGDKAALAETIHQEHQRLAQQVQQRIDGMNNQAAVRNAATAAQTQVQSLRQQLNDSQATVAKLQTKLDRLRCPATMRIFKETPAEQPPTEAVASVPAEAPKIPESTVKTEELEDALKLGEVRLKELERLCEERVQLIRELDHLKLQLSSLPEARIVETGPYKQILARKDFYQTEAQTLKALVDKAQSEIHDLKVSRTQFEETLVNEEKARRKALSAEIKRLEGDVTRLRANRDHIQRLYDASCAKEEMELLANQEIRTLANSRKARIEALSAEVHRLKMKIAADAGDKAATDYYSVNKELSHAEHLGQQLEATKNELAEATRELTAYREAAEGTKELQQALLESKQAQTRADLLQSQLAELHARYGLDATENPDRAASESDTVITQLRAKVDEHAKKASDLEMECAALRVAEQQMLTELENISQGWSQLHEQNSRKVLDLAKRDDQVQHFNTERVKFHQKFVALNKVKDQQHNTNMALKRQVDKVTVYSKSLEDREKSLDKQVKALDKELQASQEAVKACKSRLEELMLRNSELTDAAGRAEQRANEVQRALNERTAQLEKEAHHARRIGEECAGYKRKLERVSKDQMDEQLRSERDEYKALLKCSSCSTRFKSHVLLRCMHVFCHECIQARLETRQRKCPSCAEPFGANDVKKVFL</sequence>
<keyword evidence="7 13" id="KW-0863">Zinc-finger</keyword>
<organism evidence="18 19">
    <name type="scientific">Dimargaris verticillata</name>
    <dbReference type="NCBI Taxonomy" id="2761393"/>
    <lineage>
        <taxon>Eukaryota</taxon>
        <taxon>Fungi</taxon>
        <taxon>Fungi incertae sedis</taxon>
        <taxon>Zoopagomycota</taxon>
        <taxon>Kickxellomycotina</taxon>
        <taxon>Dimargaritomycetes</taxon>
        <taxon>Dimargaritales</taxon>
        <taxon>Dimargaritaceae</taxon>
        <taxon>Dimargaris</taxon>
    </lineage>
</organism>
<evidence type="ECO:0000256" key="5">
    <source>
        <dbReference type="ARBA" id="ARBA00022679"/>
    </source>
</evidence>
<feature type="coiled-coil region" evidence="15">
    <location>
        <begin position="193"/>
        <end position="247"/>
    </location>
</feature>
<dbReference type="PROSITE" id="PS00518">
    <property type="entry name" value="ZF_RING_1"/>
    <property type="match status" value="1"/>
</dbReference>
<dbReference type="InterPro" id="IPR013083">
    <property type="entry name" value="Znf_RING/FYVE/PHD"/>
</dbReference>
<dbReference type="EC" id="2.3.2.27" evidence="14"/>
<dbReference type="PROSITE" id="PS50089">
    <property type="entry name" value="ZF_RING_2"/>
    <property type="match status" value="1"/>
</dbReference>
<keyword evidence="5 14" id="KW-0808">Transferase</keyword>
<dbReference type="CDD" id="cd16499">
    <property type="entry name" value="RING-HC_Bre1-like"/>
    <property type="match status" value="1"/>
</dbReference>
<evidence type="ECO:0000256" key="13">
    <source>
        <dbReference type="PROSITE-ProRule" id="PRU00175"/>
    </source>
</evidence>
<evidence type="ECO:0000256" key="1">
    <source>
        <dbReference type="ARBA" id="ARBA00000900"/>
    </source>
</evidence>
<protein>
    <recommendedName>
        <fullName evidence="14">E3 ubiquitin protein ligase</fullName>
        <ecNumber evidence="14">2.3.2.27</ecNumber>
    </recommendedName>
</protein>
<dbReference type="OrthoDB" id="10266039at2759"/>
<keyword evidence="9 14" id="KW-0862">Zinc</keyword>
<evidence type="ECO:0000256" key="8">
    <source>
        <dbReference type="ARBA" id="ARBA00022786"/>
    </source>
</evidence>
<keyword evidence="6 14" id="KW-0479">Metal-binding</keyword>
<evidence type="ECO:0000256" key="2">
    <source>
        <dbReference type="ARBA" id="ARBA00004123"/>
    </source>
</evidence>
<evidence type="ECO:0000256" key="4">
    <source>
        <dbReference type="ARBA" id="ARBA00005555"/>
    </source>
</evidence>
<evidence type="ECO:0000256" key="16">
    <source>
        <dbReference type="SAM" id="MobiDB-lite"/>
    </source>
</evidence>
<evidence type="ECO:0000313" key="18">
    <source>
        <dbReference type="EMBL" id="KAJ1983389.1"/>
    </source>
</evidence>
<keyword evidence="18" id="KW-0012">Acyltransferase</keyword>
<dbReference type="GO" id="GO:0061630">
    <property type="term" value="F:ubiquitin protein ligase activity"/>
    <property type="evidence" value="ECO:0007669"/>
    <property type="project" value="UniProtKB-EC"/>
</dbReference>
<feature type="coiled-coil region" evidence="15">
    <location>
        <begin position="290"/>
        <end position="419"/>
    </location>
</feature>
<evidence type="ECO:0000256" key="7">
    <source>
        <dbReference type="ARBA" id="ARBA00022771"/>
    </source>
</evidence>
<keyword evidence="19" id="KW-1185">Reference proteome</keyword>
<gene>
    <name evidence="18" type="primary">BRE1</name>
    <name evidence="18" type="ORF">H4R34_001303</name>
</gene>